<dbReference type="SUPFAM" id="SSF88697">
    <property type="entry name" value="PUA domain-like"/>
    <property type="match status" value="1"/>
</dbReference>
<gene>
    <name evidence="3" type="ORF">CSSPTR1EN2_LOCUS2066</name>
</gene>
<name>A0ABP0TD06_9BRYO</name>
<feature type="domain" description="ASCH" evidence="2">
    <location>
        <begin position="163"/>
        <end position="262"/>
    </location>
</feature>
<dbReference type="Gene3D" id="2.30.130.30">
    <property type="entry name" value="Hypothetical protein"/>
    <property type="match status" value="1"/>
</dbReference>
<dbReference type="PANTHER" id="PTHR34204">
    <property type="entry name" value="RNA-BINDING ASCH DOMAIN PROTEIN"/>
    <property type="match status" value="1"/>
</dbReference>
<dbReference type="EMBL" id="OZ019902">
    <property type="protein sequence ID" value="CAK9193525.1"/>
    <property type="molecule type" value="Genomic_DNA"/>
</dbReference>
<dbReference type="Proteomes" id="UP001497512">
    <property type="component" value="Chromosome 10"/>
</dbReference>
<feature type="compositionally biased region" description="Gly residues" evidence="1">
    <location>
        <begin position="13"/>
        <end position="32"/>
    </location>
</feature>
<proteinExistence type="predicted"/>
<evidence type="ECO:0000259" key="2">
    <source>
        <dbReference type="Pfam" id="PF04266"/>
    </source>
</evidence>
<reference evidence="3" key="1">
    <citation type="submission" date="2024-02" db="EMBL/GenBank/DDBJ databases">
        <authorList>
            <consortium name="ELIXIR-Norway"/>
            <consortium name="Elixir Norway"/>
        </authorList>
    </citation>
    <scope>NUCLEOTIDE SEQUENCE</scope>
</reference>
<dbReference type="Pfam" id="PF04266">
    <property type="entry name" value="ASCH"/>
    <property type="match status" value="1"/>
</dbReference>
<accession>A0ABP0TD06</accession>
<sequence length="422" mass="45510">MENEAVGAKPLSLGGGKGAAGAGRGGGGGGGGDDLESPVRSIPAVDPLSCITSLLASVLSSRTQVSALPSSFCATLLDAAVDDSGEEFHRGIEEGVPGHPLYAHLATALYQWIHSGEFPRSLPPMPGIHEDDSWKAHMGEWSAIVTSFGSEMIQLWSKVTMQLHVQEPYASLLKDGSKTVEGRCATDGYRSLVSGDIILVNEEFLLQVEGTDWYPTFHDMLETEGLAKALPGVESMTEGVKVYRQFYTVQKEQARGVLGIHVSRPKGVKEPPELLSSILNSLGVEGVRALLGMRSTVGTIKDSLPPPKSALMSSFSMLNNPNVAGSHITVGARALAKHVPRSSKGWWGSFSGTESEKNELAKSMLKRLMKHAIWMNIHLAPFPTFEIRVSDGYGARWVADGSQFQGFLEPPMDDGYLKKWRH</sequence>
<dbReference type="InterPro" id="IPR007374">
    <property type="entry name" value="ASCH_domain"/>
</dbReference>
<evidence type="ECO:0000313" key="3">
    <source>
        <dbReference type="EMBL" id="CAK9193525.1"/>
    </source>
</evidence>
<evidence type="ECO:0000313" key="4">
    <source>
        <dbReference type="Proteomes" id="UP001497512"/>
    </source>
</evidence>
<protein>
    <recommendedName>
        <fullName evidence="2">ASCH domain-containing protein</fullName>
    </recommendedName>
</protein>
<evidence type="ECO:0000256" key="1">
    <source>
        <dbReference type="SAM" id="MobiDB-lite"/>
    </source>
</evidence>
<keyword evidence="4" id="KW-1185">Reference proteome</keyword>
<dbReference type="PANTHER" id="PTHR34204:SF2">
    <property type="entry name" value="RNA-BINDING ASCH DOMAIN PROTEIN"/>
    <property type="match status" value="1"/>
</dbReference>
<organism evidence="3 4">
    <name type="scientific">Sphagnum troendelagicum</name>
    <dbReference type="NCBI Taxonomy" id="128251"/>
    <lineage>
        <taxon>Eukaryota</taxon>
        <taxon>Viridiplantae</taxon>
        <taxon>Streptophyta</taxon>
        <taxon>Embryophyta</taxon>
        <taxon>Bryophyta</taxon>
        <taxon>Sphagnophytina</taxon>
        <taxon>Sphagnopsida</taxon>
        <taxon>Sphagnales</taxon>
        <taxon>Sphagnaceae</taxon>
        <taxon>Sphagnum</taxon>
    </lineage>
</organism>
<feature type="region of interest" description="Disordered" evidence="1">
    <location>
        <begin position="1"/>
        <end position="39"/>
    </location>
</feature>
<dbReference type="InterPro" id="IPR015947">
    <property type="entry name" value="PUA-like_sf"/>
</dbReference>